<evidence type="ECO:0000313" key="3">
    <source>
        <dbReference type="Proteomes" id="UP001474421"/>
    </source>
</evidence>
<organism evidence="2 3">
    <name type="scientific">Crotalus adamanteus</name>
    <name type="common">Eastern diamondback rattlesnake</name>
    <dbReference type="NCBI Taxonomy" id="8729"/>
    <lineage>
        <taxon>Eukaryota</taxon>
        <taxon>Metazoa</taxon>
        <taxon>Chordata</taxon>
        <taxon>Craniata</taxon>
        <taxon>Vertebrata</taxon>
        <taxon>Euteleostomi</taxon>
        <taxon>Lepidosauria</taxon>
        <taxon>Squamata</taxon>
        <taxon>Bifurcata</taxon>
        <taxon>Unidentata</taxon>
        <taxon>Episquamata</taxon>
        <taxon>Toxicofera</taxon>
        <taxon>Serpentes</taxon>
        <taxon>Colubroidea</taxon>
        <taxon>Viperidae</taxon>
        <taxon>Crotalinae</taxon>
        <taxon>Crotalus</taxon>
    </lineage>
</organism>
<reference evidence="2 3" key="1">
    <citation type="journal article" date="2024" name="Proc. Natl. Acad. Sci. U.S.A.">
        <title>The genetic regulatory architecture and epigenomic basis for age-related changes in rattlesnake venom.</title>
        <authorList>
            <person name="Hogan M.P."/>
            <person name="Holding M.L."/>
            <person name="Nystrom G.S."/>
            <person name="Colston T.J."/>
            <person name="Bartlett D.A."/>
            <person name="Mason A.J."/>
            <person name="Ellsworth S.A."/>
            <person name="Rautsaw R.M."/>
            <person name="Lawrence K.C."/>
            <person name="Strickland J.L."/>
            <person name="He B."/>
            <person name="Fraser P."/>
            <person name="Margres M.J."/>
            <person name="Gilbert D.M."/>
            <person name="Gibbs H.L."/>
            <person name="Parkinson C.L."/>
            <person name="Rokyta D.R."/>
        </authorList>
    </citation>
    <scope>NUCLEOTIDE SEQUENCE [LARGE SCALE GENOMIC DNA]</scope>
    <source>
        <strain evidence="2">DRR0105</strain>
    </source>
</reference>
<accession>A0AAW1C4Q9</accession>
<feature type="coiled-coil region" evidence="1">
    <location>
        <begin position="36"/>
        <end position="70"/>
    </location>
</feature>
<dbReference type="InterPro" id="IPR038834">
    <property type="entry name" value="CCDC175"/>
</dbReference>
<proteinExistence type="predicted"/>
<evidence type="ECO:0000313" key="2">
    <source>
        <dbReference type="EMBL" id="KAK9409343.1"/>
    </source>
</evidence>
<dbReference type="PANTHER" id="PTHR35347:SF1">
    <property type="entry name" value="COILED-COIL DOMAIN-CONTAINING PROTEIN 175"/>
    <property type="match status" value="1"/>
</dbReference>
<name>A0AAW1C4Q9_CROAD</name>
<keyword evidence="1" id="KW-0175">Coiled coil</keyword>
<dbReference type="Proteomes" id="UP001474421">
    <property type="component" value="Unassembled WGS sequence"/>
</dbReference>
<feature type="coiled-coil region" evidence="1">
    <location>
        <begin position="160"/>
        <end position="349"/>
    </location>
</feature>
<dbReference type="AlphaFoldDB" id="A0AAW1C4Q9"/>
<feature type="coiled-coil region" evidence="1">
    <location>
        <begin position="449"/>
        <end position="564"/>
    </location>
</feature>
<keyword evidence="3" id="KW-1185">Reference proteome</keyword>
<protein>
    <submittedName>
        <fullName evidence="2">Coiled coil domain-containing protein</fullName>
    </submittedName>
</protein>
<evidence type="ECO:0000256" key="1">
    <source>
        <dbReference type="SAM" id="Coils"/>
    </source>
</evidence>
<gene>
    <name evidence="2" type="ORF">NXF25_000518</name>
</gene>
<dbReference type="PANTHER" id="PTHR35347">
    <property type="entry name" value="COILED-COIL DOMAIN-CONTAINING PROTEIN 175"/>
    <property type="match status" value="1"/>
</dbReference>
<comment type="caution">
    <text evidence="2">The sequence shown here is derived from an EMBL/GenBank/DDBJ whole genome shotgun (WGS) entry which is preliminary data.</text>
</comment>
<sequence length="698" mass="83217">MAPPPHSSRCSESAAAALKHLQGVEKQFQNEGLLFKKETIQHLEDAVKAIKKLEKERKDTIELLEEETIKNCNLRIRVKRFPAIVMKEFEELVAAAHRFHLNKLREVEASMNETIAAVQEVYTKQMLFEEQNETLCKEQDQTWEKYDEVVQLLNQQMAARHSMNIKINELRNMTKKEEEETVMEGIAIEDLKKIMAREALQFKENKALLELQIEELREKLQMKKQEVAERKTEFERLLKILCHLQQKVSHHNRIVTDLKKELEEMLKNIKELIKEFEKKKAEKEELIKKKLGLQDNLVSLDVDFDEDKEHLLQQLEEINRKLQELQEVYQKVKEENDILNLQYQMLTSEEDHFRSERDKLTAEFEKLSNWLTERLDYMAKRVIETKNTQDELDEIQDVYDSTHSSYARELALLEASLKKESDKRDAFQIELNKITTVFENLLEANELFLSESMQNLEALKKSYNKLKKENERLNKDIKKYTERLKHLTSKLQKKEAYYKKHDAELTTEIEKIEAKYNSKTKRMEEMEEKLQKNVPLADELQKELEEISTNYTKQKEMYNELRDEESALKAGIEQSLREITRLERQKGIAYLKEDISTIDGEAKIYQSKRQQIQSDKKVLYELFVKKWIKDEHLQKIFFKYQHELLIILEEYVRRNTKRNIKLDYVHEGLQLNYEEMDSLLRSKSLPDADKIKTDYNTL</sequence>
<dbReference type="EMBL" id="JAOTOJ010000001">
    <property type="protein sequence ID" value="KAK9409343.1"/>
    <property type="molecule type" value="Genomic_DNA"/>
</dbReference>